<comment type="function">
    <text evidence="15">Core subunit of the mitochondrial membrane respiratory chain NADH dehydrogenase (Complex I) which catalyzes electron transfer from NADH through the respiratory chain, using ubiquinone as an electron acceptor. Essential for the catalytic activity and assembly of complex I.</text>
</comment>
<dbReference type="EMBL" id="GQ368660">
    <property type="protein sequence ID" value="ACU00324.1"/>
    <property type="molecule type" value="Genomic_DNA"/>
</dbReference>
<evidence type="ECO:0000256" key="13">
    <source>
        <dbReference type="ARBA" id="ARBA00023136"/>
    </source>
</evidence>
<dbReference type="PANTHER" id="PTHR11435">
    <property type="entry name" value="NADH UBIQUINONE OXIDOREDUCTASE SUBUNIT ND6"/>
    <property type="match status" value="1"/>
</dbReference>
<dbReference type="Gene3D" id="1.20.120.1200">
    <property type="entry name" value="NADH-ubiquinone/plastoquinone oxidoreductase chain 6, subunit NuoJ"/>
    <property type="match status" value="1"/>
</dbReference>
<evidence type="ECO:0000256" key="15">
    <source>
        <dbReference type="RuleBase" id="RU004430"/>
    </source>
</evidence>
<sequence length="171" mass="18828">MSYMLLMFIMGMLVGLMSVASNPSPYFAAFGLVLSAVSSCLVLVYLGISFLSLVLMLVYLGGMLVVFAYSSSLAADLYPKAWGDVSVVLYMVMYVLILFFMYFMNYEFGLGMIFSWDLSNFEKIGEDWGGVGNMYMEGGLLLIFSGWVLLLTLFVVLAITRGTSTGSLRAV</sequence>
<keyword evidence="5 15" id="KW-0813">Transport</keyword>
<feature type="transmembrane region" description="Helical" evidence="15">
    <location>
        <begin position="44"/>
        <end position="69"/>
    </location>
</feature>
<accession>C9DHI4</accession>
<dbReference type="InterPro" id="IPR050269">
    <property type="entry name" value="ComplexI_Subunit6"/>
</dbReference>
<evidence type="ECO:0000256" key="11">
    <source>
        <dbReference type="ARBA" id="ARBA00023027"/>
    </source>
</evidence>
<dbReference type="EC" id="7.1.1.2" evidence="3 15"/>
<dbReference type="Pfam" id="PF00499">
    <property type="entry name" value="Oxidored_q3"/>
    <property type="match status" value="1"/>
</dbReference>
<keyword evidence="8 15" id="KW-1278">Translocase</keyword>
<dbReference type="GO" id="GO:0031966">
    <property type="term" value="C:mitochondrial membrane"/>
    <property type="evidence" value="ECO:0007669"/>
    <property type="project" value="UniProtKB-SubCell"/>
</dbReference>
<comment type="subcellular location">
    <subcellularLocation>
        <location evidence="1 15">Mitochondrion membrane</location>
        <topology evidence="1 15">Multi-pass membrane protein</topology>
    </subcellularLocation>
</comment>
<dbReference type="InterPro" id="IPR001457">
    <property type="entry name" value="NADH_UbQ/plastoQ_OxRdtase_su6"/>
</dbReference>
<name>C9DHI4_PSEAX</name>
<keyword evidence="15" id="KW-0830">Ubiquinone</keyword>
<organism evidence="17">
    <name type="scientific">Pseudobranchus axanthus</name>
    <name type="common">Narrow-striped dwarf siren</name>
    <dbReference type="NCBI Taxonomy" id="307979"/>
    <lineage>
        <taxon>Eukaryota</taxon>
        <taxon>Metazoa</taxon>
        <taxon>Chordata</taxon>
        <taxon>Craniata</taxon>
        <taxon>Vertebrata</taxon>
        <taxon>Euteleostomi</taxon>
        <taxon>Amphibia</taxon>
        <taxon>Batrachia</taxon>
        <taxon>Caudata</taxon>
        <taxon>Sirenoidea</taxon>
        <taxon>Sirenidae</taxon>
        <taxon>Pseudobranchus</taxon>
    </lineage>
</organism>
<evidence type="ECO:0000256" key="6">
    <source>
        <dbReference type="ARBA" id="ARBA00022660"/>
    </source>
</evidence>
<evidence type="ECO:0000256" key="1">
    <source>
        <dbReference type="ARBA" id="ARBA00004225"/>
    </source>
</evidence>
<proteinExistence type="inferred from homology"/>
<dbReference type="GO" id="GO:0008137">
    <property type="term" value="F:NADH dehydrogenase (ubiquinone) activity"/>
    <property type="evidence" value="ECO:0007669"/>
    <property type="project" value="UniProtKB-UniRule"/>
</dbReference>
<dbReference type="PANTHER" id="PTHR11435:SF1">
    <property type="entry name" value="NADH-UBIQUINONE OXIDOREDUCTASE CHAIN 6"/>
    <property type="match status" value="1"/>
</dbReference>
<protein>
    <recommendedName>
        <fullName evidence="4 15">NADH-ubiquinone oxidoreductase chain 6</fullName>
        <ecNumber evidence="3 15">7.1.1.2</ecNumber>
    </recommendedName>
</protein>
<keyword evidence="7 15" id="KW-0812">Transmembrane</keyword>
<keyword evidence="6 15" id="KW-0679">Respiratory chain</keyword>
<comment type="catalytic activity">
    <reaction evidence="14 15">
        <text>a ubiquinone + NADH + 5 H(+)(in) = a ubiquinol + NAD(+) + 4 H(+)(out)</text>
        <dbReference type="Rhea" id="RHEA:29091"/>
        <dbReference type="Rhea" id="RHEA-COMP:9565"/>
        <dbReference type="Rhea" id="RHEA-COMP:9566"/>
        <dbReference type="ChEBI" id="CHEBI:15378"/>
        <dbReference type="ChEBI" id="CHEBI:16389"/>
        <dbReference type="ChEBI" id="CHEBI:17976"/>
        <dbReference type="ChEBI" id="CHEBI:57540"/>
        <dbReference type="ChEBI" id="CHEBI:57945"/>
        <dbReference type="EC" id="7.1.1.2"/>
    </reaction>
</comment>
<geneLocation type="mitochondrion" evidence="17"/>
<evidence type="ECO:0000256" key="9">
    <source>
        <dbReference type="ARBA" id="ARBA00022982"/>
    </source>
</evidence>
<evidence type="ECO:0000256" key="8">
    <source>
        <dbReference type="ARBA" id="ARBA00022967"/>
    </source>
</evidence>
<dbReference type="InterPro" id="IPR042106">
    <property type="entry name" value="Nuo/plastoQ_OxRdtase_6_NuoJ"/>
</dbReference>
<evidence type="ECO:0000256" key="2">
    <source>
        <dbReference type="ARBA" id="ARBA00005698"/>
    </source>
</evidence>
<feature type="transmembrane region" description="Helical" evidence="15">
    <location>
        <begin position="138"/>
        <end position="159"/>
    </location>
</feature>
<feature type="signal peptide" evidence="16">
    <location>
        <begin position="1"/>
        <end position="21"/>
    </location>
</feature>
<dbReference type="AlphaFoldDB" id="C9DHI4"/>
<comment type="similarity">
    <text evidence="2 15">Belongs to the complex I subunit 6 family.</text>
</comment>
<evidence type="ECO:0000256" key="4">
    <source>
        <dbReference type="ARBA" id="ARBA00021095"/>
    </source>
</evidence>
<evidence type="ECO:0000313" key="17">
    <source>
        <dbReference type="EMBL" id="ACU00324.1"/>
    </source>
</evidence>
<evidence type="ECO:0000256" key="3">
    <source>
        <dbReference type="ARBA" id="ARBA00012944"/>
    </source>
</evidence>
<keyword evidence="11 15" id="KW-0520">NAD</keyword>
<keyword evidence="16" id="KW-0732">Signal</keyword>
<keyword evidence="10 15" id="KW-1133">Transmembrane helix</keyword>
<reference evidence="17" key="1">
    <citation type="journal article" date="2009" name="Mol. Phylogenet. Evol.">
        <title>Higher-level salamander relationships and divergence dates inferred from complete mitochondrial genomes.</title>
        <authorList>
            <person name="Zhang P."/>
            <person name="Wake D.B."/>
        </authorList>
    </citation>
    <scope>NUCLEOTIDE SEQUENCE</scope>
</reference>
<keyword evidence="12 15" id="KW-0496">Mitochondrion</keyword>
<keyword evidence="9 15" id="KW-0249">Electron transport</keyword>
<feature type="transmembrane region" description="Helical" evidence="15">
    <location>
        <begin position="81"/>
        <end position="104"/>
    </location>
</feature>
<evidence type="ECO:0000256" key="5">
    <source>
        <dbReference type="ARBA" id="ARBA00022448"/>
    </source>
</evidence>
<evidence type="ECO:0000256" key="14">
    <source>
        <dbReference type="ARBA" id="ARBA00049551"/>
    </source>
</evidence>
<evidence type="ECO:0000256" key="16">
    <source>
        <dbReference type="SAM" id="SignalP"/>
    </source>
</evidence>
<evidence type="ECO:0000256" key="10">
    <source>
        <dbReference type="ARBA" id="ARBA00022989"/>
    </source>
</evidence>
<evidence type="ECO:0000256" key="12">
    <source>
        <dbReference type="ARBA" id="ARBA00023128"/>
    </source>
</evidence>
<evidence type="ECO:0000256" key="7">
    <source>
        <dbReference type="ARBA" id="ARBA00022692"/>
    </source>
</evidence>
<keyword evidence="13 15" id="KW-0472">Membrane</keyword>
<feature type="chain" id="PRO_5002996386" description="NADH-ubiquinone oxidoreductase chain 6" evidence="16">
    <location>
        <begin position="22"/>
        <end position="171"/>
    </location>
</feature>
<gene>
    <name evidence="17" type="primary">ND6</name>
</gene>